<accession>A0ABN8IGP7</accession>
<gene>
    <name evidence="1" type="ORF">IPOD504_LOCUS8796</name>
</gene>
<protein>
    <submittedName>
        <fullName evidence="1">Uncharacterized protein</fullName>
    </submittedName>
</protein>
<reference evidence="1" key="1">
    <citation type="submission" date="2022-03" db="EMBL/GenBank/DDBJ databases">
        <authorList>
            <person name="Martin H S."/>
        </authorList>
    </citation>
    <scope>NUCLEOTIDE SEQUENCE</scope>
</reference>
<organism evidence="1 2">
    <name type="scientific">Iphiclides podalirius</name>
    <name type="common">scarce swallowtail</name>
    <dbReference type="NCBI Taxonomy" id="110791"/>
    <lineage>
        <taxon>Eukaryota</taxon>
        <taxon>Metazoa</taxon>
        <taxon>Ecdysozoa</taxon>
        <taxon>Arthropoda</taxon>
        <taxon>Hexapoda</taxon>
        <taxon>Insecta</taxon>
        <taxon>Pterygota</taxon>
        <taxon>Neoptera</taxon>
        <taxon>Endopterygota</taxon>
        <taxon>Lepidoptera</taxon>
        <taxon>Glossata</taxon>
        <taxon>Ditrysia</taxon>
        <taxon>Papilionoidea</taxon>
        <taxon>Papilionidae</taxon>
        <taxon>Papilioninae</taxon>
        <taxon>Iphiclides</taxon>
    </lineage>
</organism>
<evidence type="ECO:0000313" key="2">
    <source>
        <dbReference type="Proteomes" id="UP000837857"/>
    </source>
</evidence>
<name>A0ABN8IGP7_9NEOP</name>
<evidence type="ECO:0000313" key="1">
    <source>
        <dbReference type="EMBL" id="CAH2054812.1"/>
    </source>
</evidence>
<proteinExistence type="predicted"/>
<sequence>MRGCGPTVALDDLSAESTARVTAFGLGAQLAPASRPLGLIEIETAITYHARHYASRDCDRCTASPIAIYRSMLGLNSGPGVSASSTTATSQRALSGVLKSPPQDVSVGINQRRGGVSCEINSGLRRRPLDVQLVRYEMCGKSRGAIHKRRRCCDADAVFNSYY</sequence>
<dbReference type="Proteomes" id="UP000837857">
    <property type="component" value="Chromosome 21"/>
</dbReference>
<keyword evidence="2" id="KW-1185">Reference proteome</keyword>
<feature type="non-terminal residue" evidence="1">
    <location>
        <position position="163"/>
    </location>
</feature>
<dbReference type="EMBL" id="OW152833">
    <property type="protein sequence ID" value="CAH2054812.1"/>
    <property type="molecule type" value="Genomic_DNA"/>
</dbReference>